<comment type="caution">
    <text evidence="2">The sequence shown here is derived from an EMBL/GenBank/DDBJ whole genome shotgun (WGS) entry which is preliminary data.</text>
</comment>
<gene>
    <name evidence="2" type="ORF">RC62_4215</name>
</gene>
<evidence type="ECO:0000313" key="3">
    <source>
        <dbReference type="Proteomes" id="UP000050443"/>
    </source>
</evidence>
<dbReference type="STRING" id="362413.RC62_4215"/>
<sequence length="74" mass="8676">MNFNNDPSEETKNEWNNNPNNWIWGIFYYNPKDTRLFPSKRIKKLGWTINFANPNSVFLVLVVIAIILIVAAHL</sequence>
<proteinExistence type="predicted"/>
<dbReference type="AlphaFoldDB" id="A0A0Q0S5P6"/>
<protein>
    <submittedName>
        <fullName evidence="2">Uncharacterized protein</fullName>
    </submittedName>
</protein>
<keyword evidence="1" id="KW-0472">Membrane</keyword>
<dbReference type="OrthoDB" id="157646at2"/>
<dbReference type="PATRIC" id="fig|362413.3.peg.4138"/>
<reference evidence="2 3" key="1">
    <citation type="submission" date="2014-09" db="EMBL/GenBank/DDBJ databases">
        <title>Genome sequence of Flavobacterium aquidurense RC62.</title>
        <authorList>
            <person name="Kim J.F."/>
            <person name="Kwak M.-J."/>
        </authorList>
    </citation>
    <scope>NUCLEOTIDE SEQUENCE [LARGE SCALE GENOMIC DNA]</scope>
    <source>
        <strain evidence="2 3">RC62</strain>
    </source>
</reference>
<feature type="transmembrane region" description="Helical" evidence="1">
    <location>
        <begin position="45"/>
        <end position="72"/>
    </location>
</feature>
<organism evidence="2 3">
    <name type="scientific">Flavobacterium aquidurense</name>
    <dbReference type="NCBI Taxonomy" id="362413"/>
    <lineage>
        <taxon>Bacteria</taxon>
        <taxon>Pseudomonadati</taxon>
        <taxon>Bacteroidota</taxon>
        <taxon>Flavobacteriia</taxon>
        <taxon>Flavobacteriales</taxon>
        <taxon>Flavobacteriaceae</taxon>
        <taxon>Flavobacterium</taxon>
    </lineage>
</organism>
<dbReference type="RefSeq" id="WP_055093707.1">
    <property type="nucleotide sequence ID" value="NZ_JRLF01000009.1"/>
</dbReference>
<keyword evidence="1" id="KW-0812">Transmembrane</keyword>
<evidence type="ECO:0000313" key="2">
    <source>
        <dbReference type="EMBL" id="KQB40842.1"/>
    </source>
</evidence>
<dbReference type="EMBL" id="JRLF01000009">
    <property type="protein sequence ID" value="KQB40842.1"/>
    <property type="molecule type" value="Genomic_DNA"/>
</dbReference>
<evidence type="ECO:0000256" key="1">
    <source>
        <dbReference type="SAM" id="Phobius"/>
    </source>
</evidence>
<dbReference type="Proteomes" id="UP000050443">
    <property type="component" value="Unassembled WGS sequence"/>
</dbReference>
<keyword evidence="1" id="KW-1133">Transmembrane helix</keyword>
<name>A0A0Q0S5P6_9FLAO</name>
<accession>A0A0Q0S5P6</accession>